<dbReference type="Pfam" id="PF19086">
    <property type="entry name" value="Terpene_syn_C_2"/>
    <property type="match status" value="1"/>
</dbReference>
<sequence>MVTMSRSEVHIQERTPARAPREEFDHPTPAPRGDDVTLGHLLAAFQLPSLAAHSAQITADLEDWRATFPLADARRFGALALTAAVHLPHLSRRERALAARLNGWVYAFDDLVDEVSGGRITTLGALAGGRLPDAALDPLAARCAAVFTGIPATPGADDPGGIIAALGDLVGEVRARPCPPTLAAFWRDSFHRMLTGIIRERRLATELAEGAPPPSPAAHLETARYSIGAPYYLASCFILHAGADDPDLVRRLPALIALSLAAADIARLANDLRTWVREEREGTYNSIRAADAALARLIPTLPATARRAQAVLAVERLLATRRERVAGLLAAAPTPCPDAEAGIGRLVELIPALYAAADFHEFGSAPPVGSAVARD</sequence>
<dbReference type="Gene3D" id="1.10.600.10">
    <property type="entry name" value="Farnesyl Diphosphate Synthase"/>
    <property type="match status" value="1"/>
</dbReference>
<dbReference type="InterPro" id="IPR008949">
    <property type="entry name" value="Isoprenoid_synthase_dom_sf"/>
</dbReference>
<accession>A0A6J4UK45</accession>
<reference evidence="2" key="1">
    <citation type="submission" date="2020-02" db="EMBL/GenBank/DDBJ databases">
        <authorList>
            <person name="Meier V. D."/>
        </authorList>
    </citation>
    <scope>NUCLEOTIDE SEQUENCE</scope>
    <source>
        <strain evidence="2">AVDCRST_MAG18</strain>
    </source>
</reference>
<name>A0A6J4UK45_9BACT</name>
<gene>
    <name evidence="2" type="ORF">AVDCRST_MAG18-369</name>
</gene>
<proteinExistence type="predicted"/>
<protein>
    <recommendedName>
        <fullName evidence="3">Terpene synthase</fullName>
    </recommendedName>
</protein>
<dbReference type="AlphaFoldDB" id="A0A6J4UK45"/>
<dbReference type="SUPFAM" id="SSF48576">
    <property type="entry name" value="Terpenoid synthases"/>
    <property type="match status" value="1"/>
</dbReference>
<feature type="compositionally biased region" description="Basic and acidic residues" evidence="1">
    <location>
        <begin position="7"/>
        <end position="32"/>
    </location>
</feature>
<evidence type="ECO:0000256" key="1">
    <source>
        <dbReference type="SAM" id="MobiDB-lite"/>
    </source>
</evidence>
<feature type="region of interest" description="Disordered" evidence="1">
    <location>
        <begin position="1"/>
        <end position="32"/>
    </location>
</feature>
<organism evidence="2">
    <name type="scientific">uncultured Thermomicrobiales bacterium</name>
    <dbReference type="NCBI Taxonomy" id="1645740"/>
    <lineage>
        <taxon>Bacteria</taxon>
        <taxon>Pseudomonadati</taxon>
        <taxon>Thermomicrobiota</taxon>
        <taxon>Thermomicrobia</taxon>
        <taxon>Thermomicrobiales</taxon>
        <taxon>environmental samples</taxon>
    </lineage>
</organism>
<evidence type="ECO:0008006" key="3">
    <source>
        <dbReference type="Google" id="ProtNLM"/>
    </source>
</evidence>
<dbReference type="EMBL" id="CADCWN010000024">
    <property type="protein sequence ID" value="CAA9551663.1"/>
    <property type="molecule type" value="Genomic_DNA"/>
</dbReference>
<evidence type="ECO:0000313" key="2">
    <source>
        <dbReference type="EMBL" id="CAA9551663.1"/>
    </source>
</evidence>